<evidence type="ECO:0000313" key="1">
    <source>
        <dbReference type="EMBL" id="PSV86139.1"/>
    </source>
</evidence>
<dbReference type="EMBL" id="PYOI01000002">
    <property type="protein sequence ID" value="PSV86139.1"/>
    <property type="molecule type" value="Genomic_DNA"/>
</dbReference>
<accession>A0A2G4WMH4</accession>
<name>A0A2G4WMH4_PHOLE</name>
<dbReference type="OrthoDB" id="5829884at2"/>
<dbReference type="STRING" id="553611.GCA_001557755_00260"/>
<comment type="caution">
    <text evidence="2">The sequence shown here is derived from an EMBL/GenBank/DDBJ whole genome shotgun (WGS) entry which is preliminary data.</text>
</comment>
<proteinExistence type="predicted"/>
<keyword evidence="4" id="KW-1185">Reference proteome</keyword>
<dbReference type="RefSeq" id="WP_080892207.1">
    <property type="nucleotide sequence ID" value="NZ_CP131601.1"/>
</dbReference>
<evidence type="ECO:0000313" key="3">
    <source>
        <dbReference type="Proteomes" id="UP000240410"/>
    </source>
</evidence>
<reference evidence="2 3" key="1">
    <citation type="submission" date="2018-03" db="EMBL/GenBank/DDBJ databases">
        <title>Whole genome sequencing of Histamine producing bacteria.</title>
        <authorList>
            <person name="Butler K."/>
        </authorList>
    </citation>
    <scope>NUCLEOTIDE SEQUENCE [LARGE SCALE GENOMIC DNA]</scope>
    <source>
        <strain evidence="1 4">ATCC 25521</strain>
        <strain evidence="2 3">ATCC 33979</strain>
    </source>
</reference>
<dbReference type="EMBL" id="PYOJ01000002">
    <property type="protein sequence ID" value="PSV93239.1"/>
    <property type="molecule type" value="Genomic_DNA"/>
</dbReference>
<gene>
    <name evidence="2" type="ORF">CTM89_02150</name>
    <name evidence="1" type="ORF">CTM94_03065</name>
</gene>
<dbReference type="Proteomes" id="UP000240410">
    <property type="component" value="Unassembled WGS sequence"/>
</dbReference>
<protein>
    <submittedName>
        <fullName evidence="2">Uncharacterized protein</fullName>
    </submittedName>
</protein>
<evidence type="ECO:0000313" key="2">
    <source>
        <dbReference type="EMBL" id="PSV93239.1"/>
    </source>
</evidence>
<sequence length="89" mass="10243">MRIARTRNRRKQINNKRQQRHCRYRAQQFFHSIDTSHYSPYSPAHPAANASPFLVSPVLIYCNYPAFIPSFINSETSSTPMPCAMLLAA</sequence>
<dbReference type="AlphaFoldDB" id="A0A2G4WMH4"/>
<organism evidence="2 3">
    <name type="scientific">Photobacterium leiognathi</name>
    <dbReference type="NCBI Taxonomy" id="553611"/>
    <lineage>
        <taxon>Bacteria</taxon>
        <taxon>Pseudomonadati</taxon>
        <taxon>Pseudomonadota</taxon>
        <taxon>Gammaproteobacteria</taxon>
        <taxon>Vibrionales</taxon>
        <taxon>Vibrionaceae</taxon>
        <taxon>Photobacterium</taxon>
    </lineage>
</organism>
<dbReference type="Proteomes" id="UP000241566">
    <property type="component" value="Unassembled WGS sequence"/>
</dbReference>
<evidence type="ECO:0000313" key="4">
    <source>
        <dbReference type="Proteomes" id="UP000241566"/>
    </source>
</evidence>